<dbReference type="Gene3D" id="1.20.920.30">
    <property type="match status" value="1"/>
</dbReference>
<evidence type="ECO:0000256" key="12">
    <source>
        <dbReference type="ARBA" id="ARBA00023175"/>
    </source>
</evidence>
<evidence type="ECO:0000256" key="11">
    <source>
        <dbReference type="ARBA" id="ARBA00023069"/>
    </source>
</evidence>
<dbReference type="FunFam" id="1.20.920.20:FF:000003">
    <property type="entry name" value="Dynein axonemal heavy chain 17"/>
    <property type="match status" value="1"/>
</dbReference>
<keyword evidence="14" id="KW-0966">Cell projection</keyword>
<comment type="similarity">
    <text evidence="2">Belongs to the dynein heavy chain family.</text>
</comment>
<keyword evidence="10 15" id="KW-0175">Coiled coil</keyword>
<dbReference type="InterPro" id="IPR027417">
    <property type="entry name" value="P-loop_NTPase"/>
</dbReference>
<dbReference type="FunFam" id="1.10.8.720:FF:000002">
    <property type="entry name" value="Dynein heavy chain 9, axonemal"/>
    <property type="match status" value="1"/>
</dbReference>
<dbReference type="Gene3D" id="1.10.8.1220">
    <property type="match status" value="1"/>
</dbReference>
<keyword evidence="6" id="KW-0547">Nucleotide-binding</keyword>
<dbReference type="GO" id="GO:0005524">
    <property type="term" value="F:ATP binding"/>
    <property type="evidence" value="ECO:0007669"/>
    <property type="project" value="UniProtKB-KW"/>
</dbReference>
<dbReference type="InterPro" id="IPR035699">
    <property type="entry name" value="AAA_6"/>
</dbReference>
<evidence type="ECO:0000256" key="5">
    <source>
        <dbReference type="ARBA" id="ARBA00022737"/>
    </source>
</evidence>
<dbReference type="GO" id="GO:0007018">
    <property type="term" value="P:microtubule-based movement"/>
    <property type="evidence" value="ECO:0007669"/>
    <property type="project" value="InterPro"/>
</dbReference>
<evidence type="ECO:0000256" key="7">
    <source>
        <dbReference type="ARBA" id="ARBA00022840"/>
    </source>
</evidence>
<evidence type="ECO:0000256" key="13">
    <source>
        <dbReference type="ARBA" id="ARBA00023212"/>
    </source>
</evidence>
<keyword evidence="8" id="KW-0282">Flagellum</keyword>
<dbReference type="Pfam" id="PF12780">
    <property type="entry name" value="AAA_8"/>
    <property type="match status" value="1"/>
</dbReference>
<evidence type="ECO:0000256" key="14">
    <source>
        <dbReference type="ARBA" id="ARBA00023273"/>
    </source>
</evidence>
<keyword evidence="9" id="KW-0243">Dynein</keyword>
<dbReference type="InterPro" id="IPR043157">
    <property type="entry name" value="Dynein_AAA1S"/>
</dbReference>
<evidence type="ECO:0000256" key="15">
    <source>
        <dbReference type="SAM" id="Coils"/>
    </source>
</evidence>
<keyword evidence="11" id="KW-0969">Cilium</keyword>
<evidence type="ECO:0000256" key="6">
    <source>
        <dbReference type="ARBA" id="ARBA00022741"/>
    </source>
</evidence>
<keyword evidence="12" id="KW-0505">Motor protein</keyword>
<accession>A0A9P0BFI0</accession>
<keyword evidence="5" id="KW-0677">Repeat</keyword>
<dbReference type="Pfam" id="PF08385">
    <property type="entry name" value="DHC_N1"/>
    <property type="match status" value="1"/>
</dbReference>
<dbReference type="Pfam" id="PF03028">
    <property type="entry name" value="Dynein_heavy"/>
    <property type="match status" value="1"/>
</dbReference>
<dbReference type="InterPro" id="IPR024317">
    <property type="entry name" value="Dynein_heavy_chain_D4_dom"/>
</dbReference>
<dbReference type="Pfam" id="PF18199">
    <property type="entry name" value="Dynein_C"/>
    <property type="match status" value="1"/>
</dbReference>
<dbReference type="OrthoDB" id="447173at2759"/>
<feature type="coiled-coil region" evidence="15">
    <location>
        <begin position="3045"/>
        <end position="3096"/>
    </location>
</feature>
<dbReference type="FunFam" id="1.20.140.100:FF:000001">
    <property type="entry name" value="dynein heavy chain 17, axonemal"/>
    <property type="match status" value="1"/>
</dbReference>
<dbReference type="FunFam" id="1.10.472.130:FF:000001">
    <property type="entry name" value="Dynein, axonemal, heavy chain 9"/>
    <property type="match status" value="1"/>
</dbReference>
<dbReference type="FunFam" id="3.40.50.300:FF:000219">
    <property type="entry name" value="Dynein axonemal heavy chain 17"/>
    <property type="match status" value="1"/>
</dbReference>
<dbReference type="PANTHER" id="PTHR45703">
    <property type="entry name" value="DYNEIN HEAVY CHAIN"/>
    <property type="match status" value="1"/>
</dbReference>
<dbReference type="InterPro" id="IPR042228">
    <property type="entry name" value="Dynein_linker_3"/>
</dbReference>
<name>A0A9P0BFI0_BRAAE</name>
<dbReference type="Proteomes" id="UP001154078">
    <property type="component" value="Chromosome 8"/>
</dbReference>
<evidence type="ECO:0000313" key="18">
    <source>
        <dbReference type="Proteomes" id="UP001154078"/>
    </source>
</evidence>
<dbReference type="FunFam" id="3.40.50.300:FF:001810">
    <property type="entry name" value="Cytoplasmic dynein 2 heavy chain 1"/>
    <property type="match status" value="1"/>
</dbReference>
<dbReference type="GO" id="GO:0051959">
    <property type="term" value="F:dynein light intermediate chain binding"/>
    <property type="evidence" value="ECO:0007669"/>
    <property type="project" value="InterPro"/>
</dbReference>
<evidence type="ECO:0000256" key="4">
    <source>
        <dbReference type="ARBA" id="ARBA00022701"/>
    </source>
</evidence>
<dbReference type="InterPro" id="IPR013602">
    <property type="entry name" value="Dynein_heavy_linker"/>
</dbReference>
<feature type="coiled-coil region" evidence="15">
    <location>
        <begin position="3581"/>
        <end position="3657"/>
    </location>
</feature>
<dbReference type="InterPro" id="IPR003593">
    <property type="entry name" value="AAA+_ATPase"/>
</dbReference>
<dbReference type="InterPro" id="IPR026983">
    <property type="entry name" value="DHC"/>
</dbReference>
<dbReference type="GO" id="GO:0030286">
    <property type="term" value="C:dynein complex"/>
    <property type="evidence" value="ECO:0007669"/>
    <property type="project" value="UniProtKB-KW"/>
</dbReference>
<dbReference type="FunFam" id="1.10.287.2620:FF:000004">
    <property type="entry name" value="Dynein axonemal heavy chain 17"/>
    <property type="match status" value="1"/>
</dbReference>
<dbReference type="Gene3D" id="1.10.472.130">
    <property type="match status" value="1"/>
</dbReference>
<dbReference type="Gene3D" id="1.10.8.720">
    <property type="entry name" value="Region D6 of dynein motor"/>
    <property type="match status" value="1"/>
</dbReference>
<dbReference type="GO" id="GO:0005874">
    <property type="term" value="C:microtubule"/>
    <property type="evidence" value="ECO:0007669"/>
    <property type="project" value="UniProtKB-KW"/>
</dbReference>
<dbReference type="Gene3D" id="3.10.490.20">
    <property type="match status" value="1"/>
</dbReference>
<keyword evidence="4" id="KW-0493">Microtubule</keyword>
<dbReference type="Gene3D" id="1.10.8.710">
    <property type="match status" value="1"/>
</dbReference>
<dbReference type="Gene3D" id="1.20.58.1120">
    <property type="match status" value="1"/>
</dbReference>
<dbReference type="SMART" id="SM00382">
    <property type="entry name" value="AAA"/>
    <property type="match status" value="2"/>
</dbReference>
<dbReference type="GO" id="GO:0005930">
    <property type="term" value="C:axoneme"/>
    <property type="evidence" value="ECO:0007669"/>
    <property type="project" value="UniProtKB-ARBA"/>
</dbReference>
<organism evidence="17 18">
    <name type="scientific">Brassicogethes aeneus</name>
    <name type="common">Rape pollen beetle</name>
    <name type="synonym">Meligethes aeneus</name>
    <dbReference type="NCBI Taxonomy" id="1431903"/>
    <lineage>
        <taxon>Eukaryota</taxon>
        <taxon>Metazoa</taxon>
        <taxon>Ecdysozoa</taxon>
        <taxon>Arthropoda</taxon>
        <taxon>Hexapoda</taxon>
        <taxon>Insecta</taxon>
        <taxon>Pterygota</taxon>
        <taxon>Neoptera</taxon>
        <taxon>Endopterygota</taxon>
        <taxon>Coleoptera</taxon>
        <taxon>Polyphaga</taxon>
        <taxon>Cucujiformia</taxon>
        <taxon>Nitidulidae</taxon>
        <taxon>Meligethinae</taxon>
        <taxon>Brassicogethes</taxon>
    </lineage>
</organism>
<dbReference type="InterPro" id="IPR041658">
    <property type="entry name" value="AAA_lid_11"/>
</dbReference>
<dbReference type="InterPro" id="IPR042222">
    <property type="entry name" value="Dynein_2_N"/>
</dbReference>
<dbReference type="GO" id="GO:0097729">
    <property type="term" value="C:9+2 motile cilium"/>
    <property type="evidence" value="ECO:0007669"/>
    <property type="project" value="UniProtKB-ARBA"/>
</dbReference>
<sequence>METTPVVDLRMSFLGNFVQKTLKLKPEKWTRMMNTEEHKALVMKFLERPHPTLLIIVLTPTLQLVASNGFPLNQLKTKGVYFIKKSPHPVAKGAPGESIITGDLSSKIIDQLASLVDEDYYMNKLWYSKELINIFNKILVPILSNPQNHTGWPSVIAKDVHKHVHSLKSTVYQVKGQVNGQTVLPMPVGIDRVHDVERELIQSDGEICDLYLKSAIEAIVIKWSAQINDVLVNNCSEKNESLVNPVPSDEIQFWNLRLKNLQYIYEQLRETKVRSMAVILEKTNSAYYSCFRSLFKSIVIALAEAKDISLYLKPLKKHITVLEETDFSDCIPLLKPLMHVVCLIWSNSKCYDQVKLIVLLKQICNLLIHEAKKFLDPTTLFHSDIDEAMQRANLSYFYKDREPDLWNFSPSTVFKRFNAFLERLQTIQWFFNTVLEFSKLEKVEISGIKGRMLSARVVGVFTEFQQCFSVFSSKSYDVLDPDDPSFNADFEEYTRRIYEMDMKLAAILCQAFEDCCNLESIFKLIQIVGTVLERPLIKKEFTSKYDRILDLLNDEMLSVEALFQDQMLHKDKYEQFILDKYMPPVAGTLRWTHNLCARITAPMQSFKTLQHPITQTPEANNIFKQYEQFIEKVDEFNRNIFKQWADEITPQIEWNLKQCLLKRNVKTKELFLNFNPQLSSILREVHYLCLMEQLDIPEIAIKLAERNDTFRKYISKLNSTVNWYNKIRRNTKDVEFDLIESDIAEIDKLVAMGQTKLTWNSEDLWDYMVKLHDLVRYLQENLQKCQDNLNEIKNLLIPFARQPLFERKDGKKDTVLYIDEKVDKIKKRHEDIKKATDNISILLQDNMRLFNMTEKQDSQIWINYVNYIDNIIMNYLYQSIGCSLGYINEHMDEINNLSPLFESQLKLMEPNVCFIPSLEAEDPSGLKNLITELISDIIETSSIVPRFSSTATESYKEEISQNEDIADIRDDILSNIEKVIEDAYAFCDSFQNYSYLWINDRGQYLKMFLLFGRQLNNEELDLFYLKDAMAPKPAPPKMEAFREQIDNFENLYQEVEKMQTEQIFHAWFKVDVRPFKQALLNTIRKWGNMFKDHLVNTVTSSLSDLGQFIRLADEGLQQTVQEGDYQALVNVMGYLLNVKERQVNTDEMFGPLRDTIELLKFYDQDIPEEINVYLQELPEQWNNTKKIAITVKQQVAPLQAAEVSAIRKKVVDFDSTIMYYREVFKKYKFFQYCCTNPYALIDSVDKDLGKLEKEMRNIHESGSLFEVNVPDFKVLKQCRKDLRMLKQLWDYVQIVHTCVNDWKTTPWRKIDVENMDIECKKFAKEIRMLDKEMRAWDTYTGLESTVKNTLTSLKAVGELQNPAIRERHWNQLMKSTKNLAALPPEFTAKIVMDHNTTLADLLELNLHECEEEVKNIVDKAVKEMSMEKILRDLNSTWSAMEFEQETHARTGCTLLRASEELIETLEDNQVQLQNLITSKFIAHFLEEVSAWQNKLGLADSVITVWFEVQRTWMHLESIFMSSEDIRKQLPEDSARFDKIDEDFKKLMVEMSKVPNVVESTNRPGLLESLEELQKDLILCEKALAVYLETKRLAFPRFYFVSSADLLDILSNGNNPELVAKHLTKLFDSIAKLNFGRKEDGSLDKVIYGMYAKDGEYVEFREKTNCNGPVEVWLNQIQDSMRSTLRLSTGEGVLSYEEKSRDQWLFDFPAQVSLCGTQIWWNTEVNMAFGRLEEGYDNAIRDYYKKQVSQLSTLISLLLGDLTRESRQKIMTICTIDVHSRDVVSKLIQMKVETALAFQWVSQLRHRWDEKDNHCYANICDAQFRYSYEYLGNTPRLVITPLTDRCYITLTQSLHLVMGGGPAGPAGTGKTETTKDLGRALGIMVYVFNCSEQMDYKSCGNIYKGLAQTGAWGCFDEFNRISVEVLSVVAVQVKSVLDAIKNKKQTFDFMGDPIQLVPTVGIFITMNPGYAGRTELPENLKALFRPCAMVVPDFELICEIMLVAEGFQEAKILARKFITLYTLCKELLSKQDHYDWGLRAIKSVLVVAGSLKRGDPGRPEEEVLMRALRDFNIPKIVTDDTPVFMGLIGDLFPALEVPRKRDADFERTVKQAAIDLKLQPEDNFILKVVQLEELLEVRHSVFIVGNAGTGKTQVWKTLFRTYANIKRKPIFNDLNPKAVTNDELFGIINPATREWKDGLFSVLMRDQANLTGDNPKWIVLDGDIDPMWIESLNTVMDDNKVLTLASNERIALTPTMRLLFEISNLRTATPATVSRAGILYINPQDLGWNPFVTSWMETRSVQSEKSNLVMLFDKYIPICLENVKTRFKKITPIAETCHIEMLCHLLDCQLTPTNTPADCPKEWYELYFVFCCVWAFGSAMFQEQATDYRIEFTKWWANEFKTVKFPTGGTVFDYYIDCETKQFLSWTESLGRFELDPDIPLQAVLVHTAESIRIRYFLDLLMEKRHPVMLVGNAGCGKTVLVNEKLVSLSENYAVTNVPFNFYTTSEMLQKILERPLEKKAGKNYGPPGNKTLIYFIDDMNMPEVDFYGTVQPHTLIRQHLDYNHWYDRNRLALKDIHNCQYVSCMNPTAGSFTINPRLQRHFYVFAISFPGTDALTTIYHAILSQHLSNVEHKFPSIVIKLSENIVQASVALHHKVSQIFLPTAIKFHYIFNLRDISNVFQGLLFSSNDCLSQPIDLVRLWLHESQRVYGDKLTEEKDIDAFSKLQLDIFKKNFEEIDESVVFEKPNIYCHFAGGIGEPKYMPINNWATLNKLLNEAMSSYNDLVSAMNLVLFEDAMMHVCRINRILESPRGSSLLVGVGGSGKQSLSILAAFISSLEVSQIQLKKGYGVLDLKNELSSLYLKTGLKNVGIMFLMTDAQVPNEQFLVLINDMLASGEVPDMFPDDEIENIIAGVRNEVKGAGMLDTRENCWKFFIDRVRRQLKVVLCFSPVGSTLRIRSRKFPAIINCTQINWFHEWPQEALVSVSLRFLQELEVLPESLRDSASRFMAFAHTSVNTMSKLYLQNERRYNYTTPKSYLEQINLYSKLLRQKSEELKGKVQRLENGLDKLKSTATQVDELKKKLALQEIDLKEKNDAADALIQIVGIETEKVSTEKSLADDEEEKVALIAEEVLKKQKDCEEDLLKAEPALLAAQEALNTLNKSNLTELKSFGSPPGAVTNVTAAVMVLLAPAAKVPKDRSWKAAKIVMAKVDAFLDALINYDKENIHPDIIKAIEPYLKDSEFEPEFVRSKSAAAAGLCAWVINIIRFYEVYCDVEPKRKALAAANAELAAAQDKLSVIKKKVISLEEQLAKLTADFEKATQEKLLCQQEADATNATIQLANRLVGGLASENVRWAEAVNNFLENGKMMPGDVLLITAFISYVGCFTKQYRLDLLHKMWLPFVKSLDPAVPITEDLDPLTLLTDDTIIAKWHNEGLPSDRMSTENATILSNSDRWPLMIDPQLQGIKWIKQRYGENLKVIRLGQKGFLDVVEKSITNGATVLVENIGESVDPVLDTLLGRNLIKKGKAIKIGDKEIEYNSNFRLILHTKIANPHYKPEMQAQATLINFTVTRDGLEDQLLAEVVKAERPDLEELKAELTKQQNDFKIMLKSLEDDLLSRLSSAGGNLLGDTTLVENLETTKRTAAEIEEKVAEAKVTSIQIDEAREHYRPAAARASLLYFILNELNTINPIYQFSLKAFSVVFQKAIDKADPSDEVAARVTNLIDCISFSVFQYTTRGLFECDKLIFASQMTFQMLLMSEEIMSADLDFLLRFPIKPHVTSPVEFLSNTSWGGICSLATKDEFRNLDRDIENSPKRWKKLVECECPEREKFPQEWNRKTALQRLCMMRALRPDRMIYAMMAFIEEKLGTKYVENKTVEFAKSYEETSPTTPIFFILSPGVNPLKDVEELGMKMGFTADTQNFHNVSLGQGQEIVAEKAMEIAAEKGHWVVLQNIHLVKKWLPVLEKMLEKFALGSHPDYRIFMSAEPAATASAHIIPQGILESSIKITNEPPTGMQANLHKALSNFNQETLEQCGKEAEFKVILFALCYFHAVVAERRKFGPQGWNKVYPFNVGDLNISVFVLFNYLEANSKVPWEDLRYLFGEIMYGGHITDDWDRRLCITYLEELLQPDLVDGELSLAPGFSAPPNIDYVGYHTYIDEAMPPESPYLYGLHPNAEIGFLTTTADNLFRTVFEMQPREAGSSGGATVTREDKVKQMVDEMLEKLPEDFNMLEIMGKVEERTPYVIVAFQECERMNFLTGEIKRSLKELELGLKGELTITSDMEELENALFLDQVPVVWQARAYPSLLGLTSWFVDLLLRIRELETWSTDFVLPASVWLGGFFNPQSLLTAIMQSTARKNELPLDKMCLQCDVTKKQKEEFTSAPRDGAYVHSLVMEGARWDVQAGIIMDSRLKELFPGMPVMNIRAITQDKQDLRNMYECPVYKTRTRGPTYVWTFNLKTKDKPAKWTLAGVALLLQI</sequence>
<dbReference type="Pfam" id="PF12777">
    <property type="entry name" value="MT"/>
    <property type="match status" value="1"/>
</dbReference>
<dbReference type="Gene3D" id="1.20.920.20">
    <property type="match status" value="1"/>
</dbReference>
<proteinExistence type="inferred from homology"/>
<dbReference type="Pfam" id="PF08393">
    <property type="entry name" value="DHC_N2"/>
    <property type="match status" value="1"/>
</dbReference>
<dbReference type="FunFam" id="3.20.180.20:FF:000001">
    <property type="entry name" value="Dynein axonemal heavy chain 5"/>
    <property type="match status" value="1"/>
</dbReference>
<dbReference type="FunFam" id="3.10.490.20:FF:000002">
    <property type="entry name" value="Dynein axonemal heavy chain 17"/>
    <property type="match status" value="1"/>
</dbReference>
<keyword evidence="3" id="KW-0963">Cytoplasm</keyword>
<dbReference type="GO" id="GO:0045505">
    <property type="term" value="F:dynein intermediate chain binding"/>
    <property type="evidence" value="ECO:0007669"/>
    <property type="project" value="InterPro"/>
</dbReference>
<dbReference type="InterPro" id="IPR035706">
    <property type="entry name" value="AAA_9"/>
</dbReference>
<evidence type="ECO:0000256" key="9">
    <source>
        <dbReference type="ARBA" id="ARBA00023017"/>
    </source>
</evidence>
<dbReference type="InterPro" id="IPR043160">
    <property type="entry name" value="Dynein_C_barrel"/>
</dbReference>
<dbReference type="FunFam" id="1.10.8.1220:FF:000001">
    <property type="entry name" value="Dynein axonemal heavy chain 5"/>
    <property type="match status" value="1"/>
</dbReference>
<keyword evidence="18" id="KW-1185">Reference proteome</keyword>
<dbReference type="Pfam" id="PF12781">
    <property type="entry name" value="AAA_9"/>
    <property type="match status" value="1"/>
</dbReference>
<feature type="domain" description="AAA+ ATPase" evidence="16">
    <location>
        <begin position="1858"/>
        <end position="1994"/>
    </location>
</feature>
<dbReference type="Gene3D" id="1.20.1270.280">
    <property type="match status" value="1"/>
</dbReference>
<comment type="subcellular location">
    <subcellularLocation>
        <location evidence="1">Cytoplasm</location>
        <location evidence="1">Cytoskeleton</location>
        <location evidence="1">Flagellum axoneme</location>
    </subcellularLocation>
</comment>
<feature type="domain" description="AAA+ ATPase" evidence="16">
    <location>
        <begin position="2463"/>
        <end position="2608"/>
    </location>
</feature>
<protein>
    <recommendedName>
        <fullName evidence="16">AAA+ ATPase domain-containing protein</fullName>
    </recommendedName>
</protein>
<dbReference type="Pfam" id="PF17857">
    <property type="entry name" value="AAA_lid_1"/>
    <property type="match status" value="1"/>
</dbReference>
<dbReference type="EMBL" id="OV121139">
    <property type="protein sequence ID" value="CAH0562478.1"/>
    <property type="molecule type" value="Genomic_DNA"/>
</dbReference>
<dbReference type="Pfam" id="PF12774">
    <property type="entry name" value="AAA_6"/>
    <property type="match status" value="1"/>
</dbReference>
<dbReference type="FunFam" id="1.10.8.710:FF:000002">
    <property type="entry name" value="dynein heavy chain 17, axonemal"/>
    <property type="match status" value="1"/>
</dbReference>
<evidence type="ECO:0000256" key="1">
    <source>
        <dbReference type="ARBA" id="ARBA00004611"/>
    </source>
</evidence>
<dbReference type="InterPro" id="IPR004273">
    <property type="entry name" value="Dynein_heavy_D6_P-loop"/>
</dbReference>
<evidence type="ECO:0000256" key="10">
    <source>
        <dbReference type="ARBA" id="ARBA00023054"/>
    </source>
</evidence>
<feature type="coiled-coil region" evidence="15">
    <location>
        <begin position="3282"/>
        <end position="3323"/>
    </location>
</feature>
<dbReference type="Gene3D" id="1.10.287.2620">
    <property type="match status" value="1"/>
</dbReference>
<dbReference type="FunFam" id="1.20.1270.280:FF:000003">
    <property type="entry name" value="Dynein axonemal heavy chain 17"/>
    <property type="match status" value="1"/>
</dbReference>
<evidence type="ECO:0000313" key="17">
    <source>
        <dbReference type="EMBL" id="CAH0562478.1"/>
    </source>
</evidence>
<evidence type="ECO:0000256" key="2">
    <source>
        <dbReference type="ARBA" id="ARBA00008887"/>
    </source>
</evidence>
<dbReference type="Pfam" id="PF18198">
    <property type="entry name" value="AAA_lid_11"/>
    <property type="match status" value="1"/>
</dbReference>
<dbReference type="Pfam" id="PF12775">
    <property type="entry name" value="AAA_7"/>
    <property type="match status" value="1"/>
</dbReference>
<dbReference type="Gene3D" id="3.20.180.20">
    <property type="entry name" value="Dynein heavy chain, N-terminal domain 2"/>
    <property type="match status" value="1"/>
</dbReference>
<dbReference type="FunFam" id="1.20.920.30:FF:000003">
    <property type="entry name" value="Dynein axonemal heavy chain 17"/>
    <property type="match status" value="1"/>
</dbReference>
<dbReference type="InterPro" id="IPR041228">
    <property type="entry name" value="Dynein_C"/>
</dbReference>
<dbReference type="FunFam" id="1.20.58.1120:FF:000002">
    <property type="entry name" value="Dynein heavy chain 9, axonemal"/>
    <property type="match status" value="1"/>
</dbReference>
<dbReference type="InterPro" id="IPR042219">
    <property type="entry name" value="AAA_lid_11_sf"/>
</dbReference>
<keyword evidence="7" id="KW-0067">ATP-binding</keyword>
<dbReference type="Gene3D" id="1.20.140.100">
    <property type="entry name" value="Dynein heavy chain, N-terminal domain 2"/>
    <property type="match status" value="1"/>
</dbReference>
<keyword evidence="13" id="KW-0206">Cytoskeleton</keyword>
<dbReference type="Pfam" id="PF17852">
    <property type="entry name" value="Dynein_AAA_lid"/>
    <property type="match status" value="1"/>
</dbReference>
<dbReference type="InterPro" id="IPR013594">
    <property type="entry name" value="Dynein_heavy_tail"/>
</dbReference>
<dbReference type="PANTHER" id="PTHR45703:SF8">
    <property type="entry name" value="DYNEINS HEAVY CHAIN"/>
    <property type="match status" value="1"/>
</dbReference>
<dbReference type="InterPro" id="IPR041589">
    <property type="entry name" value="DNAH3_AAA_lid_1"/>
</dbReference>
<evidence type="ECO:0000256" key="8">
    <source>
        <dbReference type="ARBA" id="ARBA00022846"/>
    </source>
</evidence>
<dbReference type="GO" id="GO:0008569">
    <property type="term" value="F:minus-end-directed microtubule motor activity"/>
    <property type="evidence" value="ECO:0007669"/>
    <property type="project" value="InterPro"/>
</dbReference>
<gene>
    <name evidence="17" type="ORF">MELIAE_LOCUS11581</name>
</gene>
<dbReference type="FunFam" id="3.40.50.300:FF:000049">
    <property type="entry name" value="Dynein, axonemal, heavy chain 5"/>
    <property type="match status" value="1"/>
</dbReference>
<evidence type="ECO:0000259" key="16">
    <source>
        <dbReference type="SMART" id="SM00382"/>
    </source>
</evidence>
<reference evidence="17" key="1">
    <citation type="submission" date="2021-12" db="EMBL/GenBank/DDBJ databases">
        <authorList>
            <person name="King R."/>
        </authorList>
    </citation>
    <scope>NUCLEOTIDE SEQUENCE</scope>
</reference>
<dbReference type="Gene3D" id="3.40.50.300">
    <property type="entry name" value="P-loop containing nucleotide triphosphate hydrolases"/>
    <property type="match status" value="5"/>
</dbReference>
<evidence type="ECO:0000256" key="3">
    <source>
        <dbReference type="ARBA" id="ARBA00022490"/>
    </source>
</evidence>
<dbReference type="FunFam" id="3.40.50.300:FF:000667">
    <property type="entry name" value="Dynein axonemal heavy chain 11"/>
    <property type="match status" value="1"/>
</dbReference>
<dbReference type="SUPFAM" id="SSF52540">
    <property type="entry name" value="P-loop containing nucleoside triphosphate hydrolases"/>
    <property type="match status" value="4"/>
</dbReference>
<dbReference type="FunFam" id="3.40.50.300:FF:000411">
    <property type="entry name" value="dynein heavy chain 17, axonemal"/>
    <property type="match status" value="1"/>
</dbReference>
<dbReference type="InterPro" id="IPR024743">
    <property type="entry name" value="Dynein_HC_stalk"/>
</dbReference>
<dbReference type="Gene3D" id="6.10.140.1060">
    <property type="match status" value="1"/>
</dbReference>
<dbReference type="InterPro" id="IPR041466">
    <property type="entry name" value="Dynein_AAA5_ext"/>
</dbReference>